<sequence length="247" mass="25357">MLAAVVAAILVGAVLQRLSGSGMGLVLAPTLTLIMGAAHGVLLANATTTVSGLLLTLTLRRDVDWRRAGIICACVVPGALVGAVVVREVNAAWLQVVVGVAVLGAIGFTVGADRLGRLPHVTSAWVTPVAGVIGGFFNTLCGVSAPVLVIHSRLTRWEHRSFAATLQPIFMTMGAISVIAKTTLGSTGSTELPPWWLMPLVVVLVLIGVRIGEGLTPRVTTAQAKRLAMALAALGGASALVRGLLTL</sequence>
<feature type="transmembrane region" description="Helical" evidence="8">
    <location>
        <begin position="227"/>
        <end position="245"/>
    </location>
</feature>
<protein>
    <recommendedName>
        <fullName evidence="8">Probable membrane transporter protein</fullName>
    </recommendedName>
</protein>
<reference evidence="9 10" key="1">
    <citation type="submission" date="2014-07" db="EMBL/GenBank/DDBJ databases">
        <title>Genome Sequencing of Dermacoccus nishinomiyaensis.</title>
        <authorList>
            <person name="Hong K.W."/>
            <person name="Chan K.G."/>
        </authorList>
    </citation>
    <scope>NUCLEOTIDE SEQUENCE [LARGE SCALE GENOMIC DNA]</scope>
    <source>
        <strain evidence="9 10">M25</strain>
    </source>
</reference>
<comment type="subcellular location">
    <subcellularLocation>
        <location evidence="1 8">Cell membrane</location>
        <topology evidence="1 8">Multi-pass membrane protein</topology>
    </subcellularLocation>
</comment>
<evidence type="ECO:0000256" key="5">
    <source>
        <dbReference type="ARBA" id="ARBA00022692"/>
    </source>
</evidence>
<keyword evidence="5 8" id="KW-0812">Transmembrane</keyword>
<dbReference type="Proteomes" id="UP000027986">
    <property type="component" value="Chromosome"/>
</dbReference>
<dbReference type="AlphaFoldDB" id="A0A075JFR1"/>
<evidence type="ECO:0000256" key="6">
    <source>
        <dbReference type="ARBA" id="ARBA00022989"/>
    </source>
</evidence>
<dbReference type="HOGENOM" id="CLU_054750_6_0_11"/>
<organism evidence="9 10">
    <name type="scientific">Dermacoccus nishinomiyaensis</name>
    <dbReference type="NCBI Taxonomy" id="1274"/>
    <lineage>
        <taxon>Bacteria</taxon>
        <taxon>Bacillati</taxon>
        <taxon>Actinomycetota</taxon>
        <taxon>Actinomycetes</taxon>
        <taxon>Micrococcales</taxon>
        <taxon>Dermacoccaceae</taxon>
        <taxon>Dermacoccus</taxon>
    </lineage>
</organism>
<evidence type="ECO:0000256" key="7">
    <source>
        <dbReference type="ARBA" id="ARBA00023136"/>
    </source>
</evidence>
<dbReference type="InterPro" id="IPR052017">
    <property type="entry name" value="TSUP"/>
</dbReference>
<dbReference type="GO" id="GO:0005886">
    <property type="term" value="C:plasma membrane"/>
    <property type="evidence" value="ECO:0007669"/>
    <property type="project" value="UniProtKB-SubCell"/>
</dbReference>
<dbReference type="EMBL" id="CP008889">
    <property type="protein sequence ID" value="AIF40102.1"/>
    <property type="molecule type" value="Genomic_DNA"/>
</dbReference>
<keyword evidence="10" id="KW-1185">Reference proteome</keyword>
<keyword evidence="7 8" id="KW-0472">Membrane</keyword>
<accession>A0A075JFR1</accession>
<feature type="transmembrane region" description="Helical" evidence="8">
    <location>
        <begin position="192"/>
        <end position="212"/>
    </location>
</feature>
<feature type="transmembrane region" description="Helical" evidence="8">
    <location>
        <begin position="92"/>
        <end position="112"/>
    </location>
</feature>
<feature type="transmembrane region" description="Helical" evidence="8">
    <location>
        <begin position="124"/>
        <end position="150"/>
    </location>
</feature>
<feature type="transmembrane region" description="Helical" evidence="8">
    <location>
        <begin position="30"/>
        <end position="56"/>
    </location>
</feature>
<dbReference type="eggNOG" id="COG0730">
    <property type="taxonomic scope" value="Bacteria"/>
</dbReference>
<evidence type="ECO:0000313" key="9">
    <source>
        <dbReference type="EMBL" id="AIF40102.1"/>
    </source>
</evidence>
<gene>
    <name evidence="9" type="ORF">HX89_03040</name>
</gene>
<dbReference type="PANTHER" id="PTHR30269:SF37">
    <property type="entry name" value="MEMBRANE TRANSPORTER PROTEIN"/>
    <property type="match status" value="1"/>
</dbReference>
<feature type="transmembrane region" description="Helical" evidence="8">
    <location>
        <begin position="162"/>
        <end position="180"/>
    </location>
</feature>
<name>A0A075JFR1_9MICO</name>
<keyword evidence="4 8" id="KW-1003">Cell membrane</keyword>
<dbReference type="PANTHER" id="PTHR30269">
    <property type="entry name" value="TRANSMEMBRANE PROTEIN YFCA"/>
    <property type="match status" value="1"/>
</dbReference>
<evidence type="ECO:0000256" key="1">
    <source>
        <dbReference type="ARBA" id="ARBA00004651"/>
    </source>
</evidence>
<evidence type="ECO:0000313" key="10">
    <source>
        <dbReference type="Proteomes" id="UP000027986"/>
    </source>
</evidence>
<evidence type="ECO:0000256" key="4">
    <source>
        <dbReference type="ARBA" id="ARBA00022475"/>
    </source>
</evidence>
<dbReference type="KEGG" id="dni:HX89_03040"/>
<dbReference type="OrthoDB" id="3872971at2"/>
<feature type="transmembrane region" description="Helical" evidence="8">
    <location>
        <begin position="68"/>
        <end position="86"/>
    </location>
</feature>
<proteinExistence type="inferred from homology"/>
<evidence type="ECO:0000256" key="8">
    <source>
        <dbReference type="RuleBase" id="RU363041"/>
    </source>
</evidence>
<dbReference type="Pfam" id="PF01925">
    <property type="entry name" value="TauE"/>
    <property type="match status" value="1"/>
</dbReference>
<evidence type="ECO:0000256" key="3">
    <source>
        <dbReference type="ARBA" id="ARBA00022448"/>
    </source>
</evidence>
<evidence type="ECO:0000256" key="2">
    <source>
        <dbReference type="ARBA" id="ARBA00009142"/>
    </source>
</evidence>
<dbReference type="InterPro" id="IPR002781">
    <property type="entry name" value="TM_pro_TauE-like"/>
</dbReference>
<keyword evidence="3" id="KW-0813">Transport</keyword>
<keyword evidence="6 8" id="KW-1133">Transmembrane helix</keyword>
<comment type="similarity">
    <text evidence="2 8">Belongs to the 4-toluene sulfonate uptake permease (TSUP) (TC 2.A.102) family.</text>
</comment>